<keyword evidence="2" id="KW-1185">Reference proteome</keyword>
<evidence type="ECO:0000313" key="2">
    <source>
        <dbReference type="Proteomes" id="UP001162483"/>
    </source>
</evidence>
<feature type="non-terminal residue" evidence="1">
    <location>
        <position position="1"/>
    </location>
</feature>
<dbReference type="EMBL" id="CATNWA010018308">
    <property type="protein sequence ID" value="CAI9606655.1"/>
    <property type="molecule type" value="Genomic_DNA"/>
</dbReference>
<organism evidence="1 2">
    <name type="scientific">Staurois parvus</name>
    <dbReference type="NCBI Taxonomy" id="386267"/>
    <lineage>
        <taxon>Eukaryota</taxon>
        <taxon>Metazoa</taxon>
        <taxon>Chordata</taxon>
        <taxon>Craniata</taxon>
        <taxon>Vertebrata</taxon>
        <taxon>Euteleostomi</taxon>
        <taxon>Amphibia</taxon>
        <taxon>Batrachia</taxon>
        <taxon>Anura</taxon>
        <taxon>Neobatrachia</taxon>
        <taxon>Ranoidea</taxon>
        <taxon>Ranidae</taxon>
        <taxon>Staurois</taxon>
    </lineage>
</organism>
<evidence type="ECO:0000313" key="1">
    <source>
        <dbReference type="EMBL" id="CAI9606655.1"/>
    </source>
</evidence>
<proteinExistence type="predicted"/>
<sequence>TLELQWGGSGLLKACHQGRACSHLLSSGAGVDLQLMGPPSIRGSWGPLCPCSNSKKPMKKVPGASHGAPY</sequence>
<reference evidence="1" key="1">
    <citation type="submission" date="2023-05" db="EMBL/GenBank/DDBJ databases">
        <authorList>
            <person name="Stuckert A."/>
        </authorList>
    </citation>
    <scope>NUCLEOTIDE SEQUENCE</scope>
</reference>
<name>A0ABN9GB58_9NEOB</name>
<gene>
    <name evidence="1" type="ORF">SPARVUS_LOCUS13810835</name>
</gene>
<dbReference type="Proteomes" id="UP001162483">
    <property type="component" value="Unassembled WGS sequence"/>
</dbReference>
<accession>A0ABN9GB58</accession>
<comment type="caution">
    <text evidence="1">The sequence shown here is derived from an EMBL/GenBank/DDBJ whole genome shotgun (WGS) entry which is preliminary data.</text>
</comment>
<protein>
    <submittedName>
        <fullName evidence="1">Uncharacterized protein</fullName>
    </submittedName>
</protein>